<evidence type="ECO:0000313" key="2">
    <source>
        <dbReference type="EnsemblPlants" id="PGSC0003DMT400075541"/>
    </source>
</evidence>
<dbReference type="ExpressionAtlas" id="M1CVC6">
    <property type="expression patterns" value="baseline"/>
</dbReference>
<dbReference type="EnsemblPlants" id="PGSC0003DMT400075541">
    <property type="protein sequence ID" value="PGSC0003DMT400075541"/>
    <property type="gene ID" value="PGSC0003DMG400029376"/>
</dbReference>
<protein>
    <submittedName>
        <fullName evidence="2">Ankyrin repeat-containing protein</fullName>
    </submittedName>
</protein>
<dbReference type="Gramene" id="PGSC0003DMT400075541">
    <property type="protein sequence ID" value="PGSC0003DMT400075541"/>
    <property type="gene ID" value="PGSC0003DMG400029376"/>
</dbReference>
<dbReference type="InterPro" id="IPR002110">
    <property type="entry name" value="Ankyrin_rpt"/>
</dbReference>
<reference evidence="2" key="2">
    <citation type="submission" date="2015-06" db="UniProtKB">
        <authorList>
            <consortium name="EnsemblPlants"/>
        </authorList>
    </citation>
    <scope>IDENTIFICATION</scope>
    <source>
        <strain evidence="2">DM1-3 516 R44</strain>
    </source>
</reference>
<dbReference type="Pfam" id="PF00023">
    <property type="entry name" value="Ank"/>
    <property type="match status" value="1"/>
</dbReference>
<dbReference type="InterPro" id="IPR036770">
    <property type="entry name" value="Ankyrin_rpt-contain_sf"/>
</dbReference>
<name>M1CVC6_SOLTU</name>
<dbReference type="PROSITE" id="PS50297">
    <property type="entry name" value="ANK_REP_REGION"/>
    <property type="match status" value="1"/>
</dbReference>
<evidence type="ECO:0000313" key="3">
    <source>
        <dbReference type="Proteomes" id="UP000011115"/>
    </source>
</evidence>
<dbReference type="HOGENOM" id="CLU_2502306_0_0_1"/>
<organism evidence="2 3">
    <name type="scientific">Solanum tuberosum</name>
    <name type="common">Potato</name>
    <dbReference type="NCBI Taxonomy" id="4113"/>
    <lineage>
        <taxon>Eukaryota</taxon>
        <taxon>Viridiplantae</taxon>
        <taxon>Streptophyta</taxon>
        <taxon>Embryophyta</taxon>
        <taxon>Tracheophyta</taxon>
        <taxon>Spermatophyta</taxon>
        <taxon>Magnoliopsida</taxon>
        <taxon>eudicotyledons</taxon>
        <taxon>Gunneridae</taxon>
        <taxon>Pentapetalae</taxon>
        <taxon>asterids</taxon>
        <taxon>lamiids</taxon>
        <taxon>Solanales</taxon>
        <taxon>Solanaceae</taxon>
        <taxon>Solanoideae</taxon>
        <taxon>Solaneae</taxon>
        <taxon>Solanum</taxon>
    </lineage>
</organism>
<sequence>MDANVTAGGPKTLGVTPLHLAAKGGHVRVMDELLERGADIDARTKGVCGCTYLYSCNRRSSSMMSLLLTLFVCSFLRCRDSTPSCS</sequence>
<dbReference type="Gene3D" id="1.25.40.20">
    <property type="entry name" value="Ankyrin repeat-containing domain"/>
    <property type="match status" value="1"/>
</dbReference>
<dbReference type="PROSITE" id="PS50088">
    <property type="entry name" value="ANK_REPEAT"/>
    <property type="match status" value="1"/>
</dbReference>
<dbReference type="SMART" id="SM00248">
    <property type="entry name" value="ANK"/>
    <property type="match status" value="1"/>
</dbReference>
<feature type="repeat" description="ANK" evidence="1">
    <location>
        <begin position="13"/>
        <end position="45"/>
    </location>
</feature>
<dbReference type="SUPFAM" id="SSF48403">
    <property type="entry name" value="Ankyrin repeat"/>
    <property type="match status" value="1"/>
</dbReference>
<proteinExistence type="predicted"/>
<evidence type="ECO:0000256" key="1">
    <source>
        <dbReference type="PROSITE-ProRule" id="PRU00023"/>
    </source>
</evidence>
<dbReference type="AlphaFoldDB" id="M1CVC6"/>
<reference evidence="3" key="1">
    <citation type="journal article" date="2011" name="Nature">
        <title>Genome sequence and analysis of the tuber crop potato.</title>
        <authorList>
            <consortium name="The Potato Genome Sequencing Consortium"/>
        </authorList>
    </citation>
    <scope>NUCLEOTIDE SEQUENCE [LARGE SCALE GENOMIC DNA]</scope>
    <source>
        <strain evidence="3">cv. DM1-3 516 R44</strain>
    </source>
</reference>
<keyword evidence="1" id="KW-0040">ANK repeat</keyword>
<keyword evidence="3" id="KW-1185">Reference proteome</keyword>
<accession>M1CVC6</accession>
<dbReference type="Proteomes" id="UP000011115">
    <property type="component" value="Unassembled WGS sequence"/>
</dbReference>